<dbReference type="Pfam" id="PF25549">
    <property type="entry name" value="DUF7927"/>
    <property type="match status" value="2"/>
</dbReference>
<feature type="domain" description="SpaA-like prealbumin fold" evidence="1">
    <location>
        <begin position="3"/>
        <end position="46"/>
    </location>
</feature>
<reference evidence="3 4" key="1">
    <citation type="submission" date="2020-03" db="EMBL/GenBank/DDBJ databases">
        <title>Leucobacter sp. nov., isolated from beetles.</title>
        <authorList>
            <person name="Hyun D.-W."/>
            <person name="Bae J.-W."/>
        </authorList>
    </citation>
    <scope>NUCLEOTIDE SEQUENCE [LARGE SCALE GENOMIC DNA]</scope>
    <source>
        <strain evidence="3 4">HDW9B</strain>
    </source>
</reference>
<accession>A0A6G8FGV5</accession>
<dbReference type="AlphaFoldDB" id="A0A6G8FGV5"/>
<dbReference type="Pfam" id="PF19403">
    <property type="entry name" value="SpaA_2"/>
    <property type="match status" value="1"/>
</dbReference>
<evidence type="ECO:0000259" key="2">
    <source>
        <dbReference type="Pfam" id="PF25549"/>
    </source>
</evidence>
<name>A0A6G8FGV5_9MICO</name>
<dbReference type="NCBIfam" id="TIGR01451">
    <property type="entry name" value="B_ant_repeat"/>
    <property type="match status" value="1"/>
</dbReference>
<dbReference type="InterPro" id="IPR045826">
    <property type="entry name" value="SpaA_PFL_dom_2"/>
</dbReference>
<evidence type="ECO:0000313" key="4">
    <source>
        <dbReference type="Proteomes" id="UP000501387"/>
    </source>
</evidence>
<dbReference type="EMBL" id="CP049934">
    <property type="protein sequence ID" value="QIM15585.1"/>
    <property type="molecule type" value="Genomic_DNA"/>
</dbReference>
<evidence type="ECO:0000313" key="3">
    <source>
        <dbReference type="EMBL" id="QIM15585.1"/>
    </source>
</evidence>
<feature type="domain" description="DUF7927" evidence="2">
    <location>
        <begin position="56"/>
        <end position="172"/>
    </location>
</feature>
<keyword evidence="4" id="KW-1185">Reference proteome</keyword>
<dbReference type="InterPro" id="IPR057687">
    <property type="entry name" value="DUF7927"/>
</dbReference>
<evidence type="ECO:0008006" key="5">
    <source>
        <dbReference type="Google" id="ProtNLM"/>
    </source>
</evidence>
<dbReference type="KEGG" id="lins:G7067_02805"/>
<gene>
    <name evidence="3" type="ORF">G7067_02805</name>
</gene>
<dbReference type="InterPro" id="IPR047589">
    <property type="entry name" value="DUF11_rpt"/>
</dbReference>
<evidence type="ECO:0000259" key="1">
    <source>
        <dbReference type="Pfam" id="PF19403"/>
    </source>
</evidence>
<dbReference type="InterPro" id="IPR008972">
    <property type="entry name" value="Cupredoxin"/>
</dbReference>
<dbReference type="Proteomes" id="UP000501387">
    <property type="component" value="Chromosome"/>
</dbReference>
<organism evidence="3 4">
    <name type="scientific">Leucobacter insecticola</name>
    <dbReference type="NCBI Taxonomy" id="2714934"/>
    <lineage>
        <taxon>Bacteria</taxon>
        <taxon>Bacillati</taxon>
        <taxon>Actinomycetota</taxon>
        <taxon>Actinomycetes</taxon>
        <taxon>Micrococcales</taxon>
        <taxon>Microbacteriaceae</taxon>
        <taxon>Leucobacter</taxon>
    </lineage>
</organism>
<proteinExistence type="predicted"/>
<feature type="domain" description="DUF7927" evidence="2">
    <location>
        <begin position="182"/>
        <end position="234"/>
    </location>
</feature>
<dbReference type="Gene3D" id="2.60.40.420">
    <property type="entry name" value="Cupredoxins - blue copper proteins"/>
    <property type="match status" value="1"/>
</dbReference>
<protein>
    <recommendedName>
        <fullName evidence="5">DUF11 domain-containing protein</fullName>
    </recommendedName>
</protein>
<sequence>MKVGSYDLSEAGTAVGYEAGTWSCDGGVLAGSTITLAEGEKVSCTIINTALAPTWTVSKSSTPASGSTVLPGTTVTYTITATHTGGVYPTDLLITDDLADVLDNATLQGEPNPSVGTATLGAASSTLDWQIDTLTGTATLEYTVLINDDAFDETLHNVVTPPVGSSCEGSCETTHVTPGWRLTKTSDPASGSIVDPSSTITYTLHALNTSDATVTGATALDDLSDVLDEANLVQPLSRV</sequence>